<dbReference type="InterPro" id="IPR007404">
    <property type="entry name" value="YdjM-like"/>
</dbReference>
<dbReference type="EMBL" id="AP009152">
    <property type="protein sequence ID" value="BAG30364.1"/>
    <property type="molecule type" value="Genomic_DNA"/>
</dbReference>
<dbReference type="HOGENOM" id="CLU_071993_1_0_11"/>
<proteinExistence type="predicted"/>
<keyword evidence="1" id="KW-0812">Transmembrane</keyword>
<dbReference type="KEGG" id="krh:KRH_20170"/>
<evidence type="ECO:0000313" key="3">
    <source>
        <dbReference type="Proteomes" id="UP000008838"/>
    </source>
</evidence>
<dbReference type="PANTHER" id="PTHR35531:SF1">
    <property type="entry name" value="INNER MEMBRANE PROTEIN YBCI-RELATED"/>
    <property type="match status" value="1"/>
</dbReference>
<dbReference type="Proteomes" id="UP000008838">
    <property type="component" value="Chromosome"/>
</dbReference>
<keyword evidence="3" id="KW-1185">Reference proteome</keyword>
<feature type="transmembrane region" description="Helical" evidence="1">
    <location>
        <begin position="263"/>
        <end position="287"/>
    </location>
</feature>
<keyword evidence="1" id="KW-0472">Membrane</keyword>
<evidence type="ECO:0000256" key="1">
    <source>
        <dbReference type="SAM" id="Phobius"/>
    </source>
</evidence>
<keyword evidence="1" id="KW-1133">Transmembrane helix</keyword>
<reference evidence="2 3" key="1">
    <citation type="journal article" date="2008" name="J. Bacteriol.">
        <title>Complete genome sequence of the soil actinomycete Kocuria rhizophila.</title>
        <authorList>
            <person name="Takarada H."/>
            <person name="Sekine M."/>
            <person name="Kosugi H."/>
            <person name="Matsuo Y."/>
            <person name="Fujisawa T."/>
            <person name="Omata S."/>
            <person name="Kishi E."/>
            <person name="Shimizu A."/>
            <person name="Tsukatani N."/>
            <person name="Tanikawa S."/>
            <person name="Fujita N."/>
            <person name="Harayama S."/>
        </authorList>
    </citation>
    <scope>NUCLEOTIDE SEQUENCE [LARGE SCALE GENOMIC DNA]</scope>
    <source>
        <strain evidence="3">ATCC 9341 / DSM 348 / NBRC 103217 / DC2201</strain>
    </source>
</reference>
<sequence>MMGPSHAACGAAAWVALTGTYTVHLADISFPVGLGLMPVGDPGVITGALICAGAALLPDLDHPGGTVARSLPPVSRWLARGLSRLAGGHRRGTHSLLGLLVVVLLAELSQRASVPVGDALRWRVTGSAAPGAVGSGAAGAVGDAAASLPGQVWPLAAVLSVLLIACAVKVLAFVPDRLAHANWVVGILLGAFVATHPPGDPRWFVVAVGLGCAVHMLGDLLTTQGIHLLWPLRVPLPLPPSLYARRSFVRLPVLGNAGSAREVLLLVPVTLYALAGLACAGIAWVGLTVSM</sequence>
<feature type="transmembrane region" description="Helical" evidence="1">
    <location>
        <begin position="152"/>
        <end position="174"/>
    </location>
</feature>
<dbReference type="STRING" id="378753.KRH_20170"/>
<dbReference type="Pfam" id="PF04307">
    <property type="entry name" value="YdjM"/>
    <property type="match status" value="1"/>
</dbReference>
<dbReference type="eggNOG" id="COG1988">
    <property type="taxonomic scope" value="Bacteria"/>
</dbReference>
<dbReference type="PANTHER" id="PTHR35531">
    <property type="entry name" value="INNER MEMBRANE PROTEIN YBCI-RELATED"/>
    <property type="match status" value="1"/>
</dbReference>
<dbReference type="RefSeq" id="WP_012399085.1">
    <property type="nucleotide sequence ID" value="NC_010617.1"/>
</dbReference>
<evidence type="ECO:0000313" key="2">
    <source>
        <dbReference type="EMBL" id="BAG30364.1"/>
    </source>
</evidence>
<accession>B2GGZ8</accession>
<dbReference type="AlphaFoldDB" id="B2GGZ8"/>
<protein>
    <submittedName>
        <fullName evidence="2">Hypothetical membrane protein</fullName>
    </submittedName>
</protein>
<name>B2GGZ8_KOCRD</name>
<gene>
    <name evidence="2" type="ordered locus">KRH_20170</name>
</gene>
<organism evidence="2 3">
    <name type="scientific">Kocuria rhizophila (strain ATCC 9341 / DSM 348 / NBRC 103217 / DC2201)</name>
    <dbReference type="NCBI Taxonomy" id="378753"/>
    <lineage>
        <taxon>Bacteria</taxon>
        <taxon>Bacillati</taxon>
        <taxon>Actinomycetota</taxon>
        <taxon>Actinomycetes</taxon>
        <taxon>Micrococcales</taxon>
        <taxon>Micrococcaceae</taxon>
        <taxon>Kocuria</taxon>
    </lineage>
</organism>